<evidence type="ECO:0000313" key="2">
    <source>
        <dbReference type="Proteomes" id="UP000006691"/>
    </source>
</evidence>
<proteinExistence type="predicted"/>
<dbReference type="HOGENOM" id="CLU_097479_1_0_9"/>
<dbReference type="InterPro" id="IPR057955">
    <property type="entry name" value="SF0329-like"/>
</dbReference>
<name>F2F0Q4_SOLSS</name>
<gene>
    <name evidence="1" type="ordered locus">SSIL_1875</name>
</gene>
<dbReference type="RefSeq" id="WP_014823628.1">
    <property type="nucleotide sequence ID" value="NC_018065.1"/>
</dbReference>
<organism evidence="1 2">
    <name type="scientific">Solibacillus silvestris (strain StLB046)</name>
    <name type="common">Bacillus silvestris</name>
    <dbReference type="NCBI Taxonomy" id="1002809"/>
    <lineage>
        <taxon>Bacteria</taxon>
        <taxon>Bacillati</taxon>
        <taxon>Bacillota</taxon>
        <taxon>Bacilli</taxon>
        <taxon>Bacillales</taxon>
        <taxon>Caryophanaceae</taxon>
        <taxon>Solibacillus</taxon>
    </lineage>
</organism>
<dbReference type="AlphaFoldDB" id="F2F0Q4"/>
<dbReference type="KEGG" id="siv:SSIL_1875"/>
<dbReference type="Pfam" id="PF25753">
    <property type="entry name" value="SF0329"/>
    <property type="match status" value="1"/>
</dbReference>
<reference evidence="1 2" key="2">
    <citation type="journal article" date="2012" name="J. Biosci. Bioeng.">
        <title>Complete genome sequence and characterization of the N-acylhomoserine lactone-degrading gene of the potato leaf-associated Solibacillus silvestris.</title>
        <authorList>
            <person name="Morohoshi T."/>
            <person name="Tominaga Y."/>
            <person name="Someya N."/>
            <person name="Ikeda T."/>
        </authorList>
    </citation>
    <scope>NUCLEOTIDE SEQUENCE [LARGE SCALE GENOMIC DNA]</scope>
    <source>
        <strain evidence="1 2">StLB046</strain>
    </source>
</reference>
<evidence type="ECO:0000313" key="1">
    <source>
        <dbReference type="EMBL" id="BAK16298.1"/>
    </source>
</evidence>
<dbReference type="STRING" id="1002809.SSIL_1875"/>
<keyword evidence="2" id="KW-1185">Reference proteome</keyword>
<dbReference type="Proteomes" id="UP000006691">
    <property type="component" value="Chromosome"/>
</dbReference>
<protein>
    <submittedName>
        <fullName evidence="1">Non-ribosomal peptide synthetase modules</fullName>
    </submittedName>
</protein>
<dbReference type="EMBL" id="AP012157">
    <property type="protein sequence ID" value="BAK16298.1"/>
    <property type="molecule type" value="Genomic_DNA"/>
</dbReference>
<dbReference type="PATRIC" id="fig|1002809.3.peg.1897"/>
<sequence>MQWSKTKSLLESFLSDKLQGRIKIYATVYRKFHDSPSRVWITFDNKEIISASDITYEKKHEELYHKIKKEENLKDIPFNENWHVMFNSPERQELLTASDNVEKWMINQNIFNSYHFYRSFMKYSSLTIDEALNSEIIIIRAYAMLDRRLGKRRIKKLNFSIEDTHPLILDFYKIRCDVEGISLINHETLSKL</sequence>
<dbReference type="eggNOG" id="ENOG502ZAJN">
    <property type="taxonomic scope" value="Bacteria"/>
</dbReference>
<accession>F2F0Q4</accession>
<reference evidence="2" key="1">
    <citation type="submission" date="2011-04" db="EMBL/GenBank/DDBJ databases">
        <title>Genome sequence of Solibacillus silvestris StLB046.</title>
        <authorList>
            <person name="Morohoshi T."/>
            <person name="Someya N."/>
            <person name="Ikeda T."/>
        </authorList>
    </citation>
    <scope>NUCLEOTIDE SEQUENCE [LARGE SCALE GENOMIC DNA]</scope>
    <source>
        <strain evidence="2">StLB046</strain>
    </source>
</reference>